<dbReference type="CDD" id="cd07891">
    <property type="entry name" value="CYTH-like_CthTTM-like_1"/>
    <property type="match status" value="1"/>
</dbReference>
<protein>
    <submittedName>
        <fullName evidence="3">CYTH domain-containing protein</fullName>
    </submittedName>
</protein>
<feature type="domain" description="CYTH" evidence="2">
    <location>
        <begin position="4"/>
        <end position="149"/>
    </location>
</feature>
<dbReference type="InterPro" id="IPR023577">
    <property type="entry name" value="CYTH_domain"/>
</dbReference>
<dbReference type="InterPro" id="IPR033469">
    <property type="entry name" value="CYTH-like_dom_sf"/>
</dbReference>
<keyword evidence="4" id="KW-1185">Reference proteome</keyword>
<dbReference type="Pfam" id="PF01928">
    <property type="entry name" value="CYTH"/>
    <property type="match status" value="1"/>
</dbReference>
<proteinExistence type="predicted"/>
<sequence length="161" mass="18435">MPMGIEIERKFLLAHDGWRAKVSRSTRIAQGYLCTEPDRTVRVRLKGTQGFLTIKGRNDGIARAEFEYPIPQADAEALLRLCPRVLDKTRHLVEIVPYVWEIDEFHGDNSGLVVAEIELPSVNAAFSQPDWLGDEVSHDTRYFNSNLSQHPFSRWNTESPR</sequence>
<evidence type="ECO:0000313" key="4">
    <source>
        <dbReference type="Proteomes" id="UP000310016"/>
    </source>
</evidence>
<dbReference type="PROSITE" id="PS51707">
    <property type="entry name" value="CYTH"/>
    <property type="match status" value="1"/>
</dbReference>
<evidence type="ECO:0000256" key="1">
    <source>
        <dbReference type="PIRSR" id="PIRSR016487-1"/>
    </source>
</evidence>
<accession>A0A4U0QNI6</accession>
<dbReference type="OrthoDB" id="9805588at2"/>
<gene>
    <name evidence="3" type="ORF">FAZ21_04030</name>
</gene>
<dbReference type="EMBL" id="SUMF01000002">
    <property type="protein sequence ID" value="TJZ77694.1"/>
    <property type="molecule type" value="Genomic_DNA"/>
</dbReference>
<dbReference type="AlphaFoldDB" id="A0A4U0QNI6"/>
<dbReference type="SUPFAM" id="SSF55154">
    <property type="entry name" value="CYTH-like phosphatases"/>
    <property type="match status" value="1"/>
</dbReference>
<evidence type="ECO:0000259" key="2">
    <source>
        <dbReference type="PROSITE" id="PS51707"/>
    </source>
</evidence>
<dbReference type="PANTHER" id="PTHR40114:SF1">
    <property type="entry name" value="SLR0698 PROTEIN"/>
    <property type="match status" value="1"/>
</dbReference>
<comment type="caution">
    <text evidence="3">The sequence shown here is derived from an EMBL/GenBank/DDBJ whole genome shotgun (WGS) entry which is preliminary data.</text>
</comment>
<feature type="active site" description="Proton acceptor" evidence="1">
    <location>
        <position position="32"/>
    </location>
</feature>
<dbReference type="SMART" id="SM01118">
    <property type="entry name" value="CYTH"/>
    <property type="match status" value="1"/>
</dbReference>
<evidence type="ECO:0000313" key="3">
    <source>
        <dbReference type="EMBL" id="TJZ77694.1"/>
    </source>
</evidence>
<dbReference type="InterPro" id="IPR012042">
    <property type="entry name" value="NeuTTM/CthTTM-like"/>
</dbReference>
<dbReference type="PIRSF" id="PIRSF016487">
    <property type="entry name" value="CYTH_UCP016487"/>
    <property type="match status" value="1"/>
</dbReference>
<reference evidence="3 4" key="1">
    <citation type="submission" date="2019-04" db="EMBL/GenBank/DDBJ databases">
        <title>Chitiniphilus eburnea sp. nov., a novel chitinolytic bacterium isolated from aquaculture sludge.</title>
        <authorList>
            <person name="Sheng M."/>
        </authorList>
    </citation>
    <scope>NUCLEOTIDE SEQUENCE [LARGE SCALE GENOMIC DNA]</scope>
    <source>
        <strain evidence="3 4">HX-2-15</strain>
    </source>
</reference>
<organism evidence="3 4">
    <name type="scientific">Chitiniphilus eburneus</name>
    <dbReference type="NCBI Taxonomy" id="2571148"/>
    <lineage>
        <taxon>Bacteria</taxon>
        <taxon>Pseudomonadati</taxon>
        <taxon>Pseudomonadota</taxon>
        <taxon>Betaproteobacteria</taxon>
        <taxon>Neisseriales</taxon>
        <taxon>Chitinibacteraceae</taxon>
        <taxon>Chitiniphilus</taxon>
    </lineage>
</organism>
<dbReference type="PANTHER" id="PTHR40114">
    <property type="entry name" value="SLR0698 PROTEIN"/>
    <property type="match status" value="1"/>
</dbReference>
<dbReference type="Proteomes" id="UP000310016">
    <property type="component" value="Unassembled WGS sequence"/>
</dbReference>
<name>A0A4U0QNI6_9NEIS</name>
<dbReference type="Gene3D" id="2.40.320.10">
    <property type="entry name" value="Hypothetical Protein Pfu-838710-001"/>
    <property type="match status" value="1"/>
</dbReference>